<dbReference type="EMBL" id="AP025516">
    <property type="protein sequence ID" value="BDD87410.1"/>
    <property type="molecule type" value="Genomic_DNA"/>
</dbReference>
<dbReference type="Gene3D" id="3.90.10.10">
    <property type="entry name" value="Cytochrome C3"/>
    <property type="match status" value="1"/>
</dbReference>
<evidence type="ECO:0000313" key="3">
    <source>
        <dbReference type="Proteomes" id="UP000830055"/>
    </source>
</evidence>
<keyword evidence="1" id="KW-0732">Signal</keyword>
<organism evidence="2 3">
    <name type="scientific">Desulfofustis limnaeus</name>
    <dbReference type="NCBI Taxonomy" id="2740163"/>
    <lineage>
        <taxon>Bacteria</taxon>
        <taxon>Pseudomonadati</taxon>
        <taxon>Thermodesulfobacteriota</taxon>
        <taxon>Desulfobulbia</taxon>
        <taxon>Desulfobulbales</taxon>
        <taxon>Desulfocapsaceae</taxon>
        <taxon>Desulfofustis</taxon>
    </lineage>
</organism>
<dbReference type="Gene3D" id="1.10.1130.10">
    <property type="entry name" value="Flavocytochrome C3, Chain A"/>
    <property type="match status" value="1"/>
</dbReference>
<keyword evidence="3" id="KW-1185">Reference proteome</keyword>
<dbReference type="PANTHER" id="PTHR35038">
    <property type="entry name" value="DISSIMILATORY SULFITE REDUCTASE SIRA"/>
    <property type="match status" value="1"/>
</dbReference>
<evidence type="ECO:0000313" key="2">
    <source>
        <dbReference type="EMBL" id="BDD87410.1"/>
    </source>
</evidence>
<accession>A0ABM7W958</accession>
<dbReference type="InterPro" id="IPR051829">
    <property type="entry name" value="Multiheme_Cytochr_ET"/>
</dbReference>
<proteinExistence type="predicted"/>
<gene>
    <name evidence="2" type="ORF">DPPLL_17750</name>
</gene>
<sequence length="438" mass="48610">MACTVCHAGNDQTQEGDEAHRNLIANPAAAEHAGQVCGGCHGTAVAMVATNDHYTLSGHLNTVRAAFGLPEQPPDPQALQAAADPATAAELLDDVLRRRCLRCHVYYQGDAYPAVRRGLGCAACHTQPQEFSAGNHSITKPQKDTVCLSCHYSNHVGFDYHGRYEHDFNQEYRTPYLAPTDIQPPYGVEYHQLEGDVHFQAGLVCVDCHDQSGVMGAAPPPSCTGCHEYESIAGRGSAAASPAAAQRIFTSSATGLQLPIPALRHPAHNVYRDKATCLACHARWTFNDGTTHLLRIDHDDLYDYFRLSVDGSSEVQRIIGSHIDFDGEWLDPVMTDKFTGDEMVGIWLQGYLERRWERFQLTRDKSGRITPGRPIVDLRLSWIDGDENVRFDNLQPVPEQPTLLPYAPHTVGPAGLFYEERLRRFEIDELSLRPEQIR</sequence>
<name>A0ABM7W958_9BACT</name>
<dbReference type="PANTHER" id="PTHR35038:SF5">
    <property type="entry name" value="CYTOCHROME C-TYPE PROTEIN NRFB"/>
    <property type="match status" value="1"/>
</dbReference>
<dbReference type="SUPFAM" id="SSF48695">
    <property type="entry name" value="Multiheme cytochromes"/>
    <property type="match status" value="1"/>
</dbReference>
<protein>
    <recommendedName>
        <fullName evidence="4">Tetrahaem cytochrome domain-containing protein</fullName>
    </recommendedName>
</protein>
<evidence type="ECO:0008006" key="4">
    <source>
        <dbReference type="Google" id="ProtNLM"/>
    </source>
</evidence>
<evidence type="ECO:0000256" key="1">
    <source>
        <dbReference type="ARBA" id="ARBA00022729"/>
    </source>
</evidence>
<reference evidence="2 3" key="1">
    <citation type="submission" date="2022-01" db="EMBL/GenBank/DDBJ databases">
        <title>Desulfofustis limnae sp. nov., a novel mesophilic sulfate-reducing bacterium isolated from marsh soil.</title>
        <authorList>
            <person name="Watanabe M."/>
            <person name="Takahashi A."/>
            <person name="Kojima H."/>
            <person name="Fukui M."/>
        </authorList>
    </citation>
    <scope>NUCLEOTIDE SEQUENCE [LARGE SCALE GENOMIC DNA]</scope>
    <source>
        <strain evidence="2 3">PPLL</strain>
    </source>
</reference>
<dbReference type="Proteomes" id="UP000830055">
    <property type="component" value="Chromosome"/>
</dbReference>
<dbReference type="InterPro" id="IPR036280">
    <property type="entry name" value="Multihaem_cyt_sf"/>
</dbReference>